<keyword evidence="1" id="KW-1133">Transmembrane helix</keyword>
<gene>
    <name evidence="2" type="ORF">IQ236_12930</name>
</gene>
<keyword evidence="1" id="KW-0812">Transmembrane</keyword>
<evidence type="ECO:0000256" key="1">
    <source>
        <dbReference type="SAM" id="Phobius"/>
    </source>
</evidence>
<reference evidence="2 3" key="1">
    <citation type="submission" date="2020-10" db="EMBL/GenBank/DDBJ databases">
        <authorList>
            <person name="Castelo-Branco R."/>
            <person name="Eusebio N."/>
            <person name="Adriana R."/>
            <person name="Vieira A."/>
            <person name="Brugerolle De Fraissinette N."/>
            <person name="Rezende De Castro R."/>
            <person name="Schneider M.P."/>
            <person name="Vasconcelos V."/>
            <person name="Leao P.N."/>
        </authorList>
    </citation>
    <scope>NUCLEOTIDE SEQUENCE [LARGE SCALE GENOMIC DNA]</scope>
    <source>
        <strain evidence="2 3">LEGE 06226</strain>
    </source>
</reference>
<dbReference type="Proteomes" id="UP000640725">
    <property type="component" value="Unassembled WGS sequence"/>
</dbReference>
<sequence length="142" mass="15656">MYNSADPPLLLLVAGLFIGITSCTAFVVTLKQLLKEWAKNRIDRQDACSTNLANLRGAQVFFPFLGVAVGICIFLASCLQVFAFSGIIAYGFSIPLTVLMAGLVWYQLTRLFNQLEERGLRGIDLDDLSLGKIIPQQNLQDN</sequence>
<keyword evidence="1" id="KW-0472">Membrane</keyword>
<keyword evidence="3" id="KW-1185">Reference proteome</keyword>
<evidence type="ECO:0000313" key="3">
    <source>
        <dbReference type="Proteomes" id="UP000640725"/>
    </source>
</evidence>
<comment type="caution">
    <text evidence="2">The sequence shown here is derived from an EMBL/GenBank/DDBJ whole genome shotgun (WGS) entry which is preliminary data.</text>
</comment>
<protein>
    <submittedName>
        <fullName evidence="2">Uncharacterized protein</fullName>
    </submittedName>
</protein>
<accession>A0ABR9UCD4</accession>
<feature type="transmembrane region" description="Helical" evidence="1">
    <location>
        <begin position="60"/>
        <end position="82"/>
    </location>
</feature>
<name>A0ABR9UCD4_9CYAN</name>
<feature type="transmembrane region" description="Helical" evidence="1">
    <location>
        <begin position="88"/>
        <end position="108"/>
    </location>
</feature>
<proteinExistence type="predicted"/>
<organism evidence="2 3">
    <name type="scientific">Planktothrix mougeotii LEGE 06226</name>
    <dbReference type="NCBI Taxonomy" id="1828728"/>
    <lineage>
        <taxon>Bacteria</taxon>
        <taxon>Bacillati</taxon>
        <taxon>Cyanobacteriota</taxon>
        <taxon>Cyanophyceae</taxon>
        <taxon>Oscillatoriophycideae</taxon>
        <taxon>Oscillatoriales</taxon>
        <taxon>Microcoleaceae</taxon>
        <taxon>Planktothrix</taxon>
    </lineage>
</organism>
<dbReference type="RefSeq" id="WP_193869641.1">
    <property type="nucleotide sequence ID" value="NZ_JADEWU010000026.1"/>
</dbReference>
<feature type="transmembrane region" description="Helical" evidence="1">
    <location>
        <begin position="12"/>
        <end position="34"/>
    </location>
</feature>
<evidence type="ECO:0000313" key="2">
    <source>
        <dbReference type="EMBL" id="MBE9144118.1"/>
    </source>
</evidence>
<dbReference type="EMBL" id="JADEWU010000026">
    <property type="protein sequence ID" value="MBE9144118.1"/>
    <property type="molecule type" value="Genomic_DNA"/>
</dbReference>